<dbReference type="Pfam" id="PF24925">
    <property type="entry name" value="DUF7746"/>
    <property type="match status" value="1"/>
</dbReference>
<evidence type="ECO:0000313" key="3">
    <source>
        <dbReference type="Proteomes" id="UP000824120"/>
    </source>
</evidence>
<name>A0A9J5Y4B5_SOLCO</name>
<proteinExistence type="predicted"/>
<dbReference type="PANTHER" id="PTHR33054:SF9">
    <property type="entry name" value="CCHC-TYPE DOMAIN-CONTAINING PROTEIN"/>
    <property type="match status" value="1"/>
</dbReference>
<accession>A0A9J5Y4B5</accession>
<dbReference type="EMBL" id="JACXVP010000007">
    <property type="protein sequence ID" value="KAG5595045.1"/>
    <property type="molecule type" value="Genomic_DNA"/>
</dbReference>
<dbReference type="OrthoDB" id="1735266at2759"/>
<protein>
    <recommendedName>
        <fullName evidence="1">DUF7746 domain-containing protein</fullName>
    </recommendedName>
</protein>
<dbReference type="PANTHER" id="PTHR33054">
    <property type="entry name" value="CCHC-TYPE DOMAIN-CONTAINING PROTEIN"/>
    <property type="match status" value="1"/>
</dbReference>
<keyword evidence="3" id="KW-1185">Reference proteome</keyword>
<evidence type="ECO:0000313" key="2">
    <source>
        <dbReference type="EMBL" id="KAG5595045.1"/>
    </source>
</evidence>
<comment type="caution">
    <text evidence="2">The sequence shown here is derived from an EMBL/GenBank/DDBJ whole genome shotgun (WGS) entry which is preliminary data.</text>
</comment>
<dbReference type="InterPro" id="IPR056648">
    <property type="entry name" value="DUF7746"/>
</dbReference>
<dbReference type="Proteomes" id="UP000824120">
    <property type="component" value="Chromosome 7"/>
</dbReference>
<sequence>MDDLIETINKKLKFELKFTNVNTLSENNNDVNKLSSRREIVEWNIDGLAEQQIYNKLHEIEMAIAAYKMKNVYDKQAATLIIVGFTGTLKNWCDNYLTEDNRQSVLNATATNSVIKNESSGQTLESNLGRCHHHLNF</sequence>
<feature type="domain" description="DUF7746" evidence="1">
    <location>
        <begin position="36"/>
        <end position="111"/>
    </location>
</feature>
<organism evidence="2 3">
    <name type="scientific">Solanum commersonii</name>
    <name type="common">Commerson's wild potato</name>
    <name type="synonym">Commerson's nightshade</name>
    <dbReference type="NCBI Taxonomy" id="4109"/>
    <lineage>
        <taxon>Eukaryota</taxon>
        <taxon>Viridiplantae</taxon>
        <taxon>Streptophyta</taxon>
        <taxon>Embryophyta</taxon>
        <taxon>Tracheophyta</taxon>
        <taxon>Spermatophyta</taxon>
        <taxon>Magnoliopsida</taxon>
        <taxon>eudicotyledons</taxon>
        <taxon>Gunneridae</taxon>
        <taxon>Pentapetalae</taxon>
        <taxon>asterids</taxon>
        <taxon>lamiids</taxon>
        <taxon>Solanales</taxon>
        <taxon>Solanaceae</taxon>
        <taxon>Solanoideae</taxon>
        <taxon>Solaneae</taxon>
        <taxon>Solanum</taxon>
    </lineage>
</organism>
<gene>
    <name evidence="2" type="ORF">H5410_036277</name>
</gene>
<evidence type="ECO:0000259" key="1">
    <source>
        <dbReference type="Pfam" id="PF24925"/>
    </source>
</evidence>
<dbReference type="AlphaFoldDB" id="A0A9J5Y4B5"/>
<reference evidence="2 3" key="1">
    <citation type="submission" date="2020-09" db="EMBL/GenBank/DDBJ databases">
        <title>De no assembly of potato wild relative species, Solanum commersonii.</title>
        <authorList>
            <person name="Cho K."/>
        </authorList>
    </citation>
    <scope>NUCLEOTIDE SEQUENCE [LARGE SCALE GENOMIC DNA]</scope>
    <source>
        <strain evidence="2">LZ3.2</strain>
        <tissue evidence="2">Leaf</tissue>
    </source>
</reference>